<dbReference type="PRINTS" id="PR00722">
    <property type="entry name" value="CHYMOTRYPSIN"/>
</dbReference>
<dbReference type="KEGG" id="foc:113217032"/>
<dbReference type="GeneID" id="113217032"/>
<dbReference type="InterPro" id="IPR018114">
    <property type="entry name" value="TRYPSIN_HIS"/>
</dbReference>
<sequence length="680" mass="74309">MKKVSCITRPCLGSYEERKWHPRPGLAIQETIFTVVVCPRPSRWCVSSFAMSSPALTLLLLRWQSSLRNKPTQPWLQRANSRLRRSKWSQALILAWMVRCAADMVLARDAEAIRVPLRYFTGMYACVFVVRFFRRRGSKCSAILFQLATASAQLEETGCPETKELLVRSARILRWTGVFYTVFRTTQIFGVIQSSVVYHSDSAAAAKLDSYSSNLTTIVYILNATAMVVGLVAFYQMQTLVYVLFGSCAVLWRALGYECERSTAGGSGPLCRLAALHALLLQAARSSRLLLAGLLFQWLPVILVLPLLATVELIVAFKVDLLALTCFTVIGTIFVPVCITGGGQFASPSDSWCAPGILLAIALLTWAVTCNADVLPTQAPAEGHPVTEHPAPVIAFSQKADSQNVSSTTKDDETNRAGDNLSQDGDGAGSGHFDCGSKDRVKFRSPHSRIVNGEDVEITEVPYQVALEYSSRFTCGGSVISEWWVLTAAHCFERPYQATASRWRVRLGTTYRQKGGRLLRVQRVARHPRYHGRGWDVALVSLADRAAFSSAVQPVRLSSRSDADPASGAAMTISGWGATQFESTFLPDKLKRAKVQIIDRRSCSAAYDEIHLGPVRLDELCAGGNKKDSCQGDSGGAMVDSSGVQVGIVSWGEGCATFPGVYTKVGSVDIRDFILKTSGV</sequence>
<feature type="transmembrane region" description="Helical" evidence="9">
    <location>
        <begin position="289"/>
        <end position="309"/>
    </location>
</feature>
<keyword evidence="9" id="KW-1133">Transmembrane helix</keyword>
<dbReference type="InterPro" id="IPR001254">
    <property type="entry name" value="Trypsin_dom"/>
</dbReference>
<keyword evidence="5 7" id="KW-0720">Serine protease</keyword>
<evidence type="ECO:0000256" key="7">
    <source>
        <dbReference type="RuleBase" id="RU363034"/>
    </source>
</evidence>
<dbReference type="PROSITE" id="PS00134">
    <property type="entry name" value="TRYPSIN_HIS"/>
    <property type="match status" value="1"/>
</dbReference>
<dbReference type="InterPro" id="IPR043504">
    <property type="entry name" value="Peptidase_S1_PA_chymotrypsin"/>
</dbReference>
<dbReference type="FunFam" id="2.40.10.10:FF:000034">
    <property type="entry name" value="Eupolytin"/>
    <property type="match status" value="1"/>
</dbReference>
<dbReference type="InterPro" id="IPR001314">
    <property type="entry name" value="Peptidase_S1A"/>
</dbReference>
<dbReference type="OrthoDB" id="10059102at2759"/>
<dbReference type="PANTHER" id="PTHR24264:SF65">
    <property type="entry name" value="SRCR DOMAIN-CONTAINING PROTEIN"/>
    <property type="match status" value="1"/>
</dbReference>
<protein>
    <submittedName>
        <fullName evidence="12">Uncharacterized protein LOC113217032</fullName>
    </submittedName>
</protein>
<keyword evidence="4 7" id="KW-0378">Hydrolase</keyword>
<evidence type="ECO:0000256" key="9">
    <source>
        <dbReference type="SAM" id="Phobius"/>
    </source>
</evidence>
<dbReference type="Gene3D" id="2.40.10.10">
    <property type="entry name" value="Trypsin-like serine proteases"/>
    <property type="match status" value="2"/>
</dbReference>
<evidence type="ECO:0000256" key="6">
    <source>
        <dbReference type="ARBA" id="ARBA00023157"/>
    </source>
</evidence>
<keyword evidence="3 7" id="KW-0645">Protease</keyword>
<dbReference type="InterPro" id="IPR009003">
    <property type="entry name" value="Peptidase_S1_PA"/>
</dbReference>
<dbReference type="Proteomes" id="UP000504606">
    <property type="component" value="Unplaced"/>
</dbReference>
<keyword evidence="9" id="KW-0472">Membrane</keyword>
<keyword evidence="9" id="KW-0812">Transmembrane</keyword>
<feature type="domain" description="Peptidase S1" evidence="10">
    <location>
        <begin position="450"/>
        <end position="679"/>
    </location>
</feature>
<keyword evidence="6" id="KW-1015">Disulfide bond</keyword>
<dbReference type="RefSeq" id="XP_052129912.1">
    <property type="nucleotide sequence ID" value="XM_052273952.1"/>
</dbReference>
<dbReference type="PROSITE" id="PS50240">
    <property type="entry name" value="TRYPSIN_DOM"/>
    <property type="match status" value="1"/>
</dbReference>
<reference evidence="12" key="1">
    <citation type="submission" date="2025-08" db="UniProtKB">
        <authorList>
            <consortium name="RefSeq"/>
        </authorList>
    </citation>
    <scope>IDENTIFICATION</scope>
    <source>
        <tissue evidence="12">Whole organism</tissue>
    </source>
</reference>
<dbReference type="InterPro" id="IPR050127">
    <property type="entry name" value="Serine_Proteases_S1"/>
</dbReference>
<evidence type="ECO:0000256" key="8">
    <source>
        <dbReference type="SAM" id="MobiDB-lite"/>
    </source>
</evidence>
<organism evidence="11 12">
    <name type="scientific">Frankliniella occidentalis</name>
    <name type="common">Western flower thrips</name>
    <name type="synonym">Euthrips occidentalis</name>
    <dbReference type="NCBI Taxonomy" id="133901"/>
    <lineage>
        <taxon>Eukaryota</taxon>
        <taxon>Metazoa</taxon>
        <taxon>Ecdysozoa</taxon>
        <taxon>Arthropoda</taxon>
        <taxon>Hexapoda</taxon>
        <taxon>Insecta</taxon>
        <taxon>Pterygota</taxon>
        <taxon>Neoptera</taxon>
        <taxon>Paraneoptera</taxon>
        <taxon>Thysanoptera</taxon>
        <taxon>Terebrantia</taxon>
        <taxon>Thripoidea</taxon>
        <taxon>Thripidae</taxon>
        <taxon>Frankliniella</taxon>
    </lineage>
</organism>
<evidence type="ECO:0000256" key="4">
    <source>
        <dbReference type="ARBA" id="ARBA00022801"/>
    </source>
</evidence>
<gene>
    <name evidence="12" type="primary">LOC113217032</name>
</gene>
<evidence type="ECO:0000256" key="1">
    <source>
        <dbReference type="ARBA" id="ARBA00004613"/>
    </source>
</evidence>
<name>A0A9C6XSZ7_FRAOC</name>
<dbReference type="SMART" id="SM00020">
    <property type="entry name" value="Tryp_SPc"/>
    <property type="match status" value="1"/>
</dbReference>
<dbReference type="Pfam" id="PF00089">
    <property type="entry name" value="Trypsin"/>
    <property type="match status" value="1"/>
</dbReference>
<accession>A0A9C6XSZ7</accession>
<keyword evidence="11" id="KW-1185">Reference proteome</keyword>
<dbReference type="SUPFAM" id="SSF50494">
    <property type="entry name" value="Trypsin-like serine proteases"/>
    <property type="match status" value="1"/>
</dbReference>
<dbReference type="GO" id="GO:0005615">
    <property type="term" value="C:extracellular space"/>
    <property type="evidence" value="ECO:0007669"/>
    <property type="project" value="TreeGrafter"/>
</dbReference>
<evidence type="ECO:0000256" key="2">
    <source>
        <dbReference type="ARBA" id="ARBA00022525"/>
    </source>
</evidence>
<dbReference type="GO" id="GO:0006508">
    <property type="term" value="P:proteolysis"/>
    <property type="evidence" value="ECO:0007669"/>
    <property type="project" value="UniProtKB-KW"/>
</dbReference>
<evidence type="ECO:0000313" key="12">
    <source>
        <dbReference type="RefSeq" id="XP_052129912.1"/>
    </source>
</evidence>
<feature type="transmembrane region" description="Helical" evidence="9">
    <location>
        <begin position="321"/>
        <end position="340"/>
    </location>
</feature>
<dbReference type="GO" id="GO:0004252">
    <property type="term" value="F:serine-type endopeptidase activity"/>
    <property type="evidence" value="ECO:0007669"/>
    <property type="project" value="InterPro"/>
</dbReference>
<evidence type="ECO:0000256" key="5">
    <source>
        <dbReference type="ARBA" id="ARBA00022825"/>
    </source>
</evidence>
<dbReference type="PANTHER" id="PTHR24264">
    <property type="entry name" value="TRYPSIN-RELATED"/>
    <property type="match status" value="1"/>
</dbReference>
<feature type="region of interest" description="Disordered" evidence="8">
    <location>
        <begin position="399"/>
        <end position="431"/>
    </location>
</feature>
<comment type="subcellular location">
    <subcellularLocation>
        <location evidence="1">Secreted</location>
    </subcellularLocation>
</comment>
<evidence type="ECO:0000256" key="3">
    <source>
        <dbReference type="ARBA" id="ARBA00022670"/>
    </source>
</evidence>
<dbReference type="AlphaFoldDB" id="A0A9C6XSZ7"/>
<dbReference type="PROSITE" id="PS00135">
    <property type="entry name" value="TRYPSIN_SER"/>
    <property type="match status" value="1"/>
</dbReference>
<dbReference type="CDD" id="cd00190">
    <property type="entry name" value="Tryp_SPc"/>
    <property type="match status" value="1"/>
</dbReference>
<evidence type="ECO:0000313" key="11">
    <source>
        <dbReference type="Proteomes" id="UP000504606"/>
    </source>
</evidence>
<dbReference type="InterPro" id="IPR033116">
    <property type="entry name" value="TRYPSIN_SER"/>
</dbReference>
<keyword evidence="2" id="KW-0964">Secreted</keyword>
<feature type="compositionally biased region" description="Polar residues" evidence="8">
    <location>
        <begin position="399"/>
        <end position="408"/>
    </location>
</feature>
<proteinExistence type="predicted"/>
<evidence type="ECO:0000259" key="10">
    <source>
        <dbReference type="PROSITE" id="PS50240"/>
    </source>
</evidence>
<feature type="transmembrane region" description="Helical" evidence="9">
    <location>
        <begin position="218"/>
        <end position="235"/>
    </location>
</feature>
<feature type="transmembrane region" description="Helical" evidence="9">
    <location>
        <begin position="178"/>
        <end position="198"/>
    </location>
</feature>